<dbReference type="CDD" id="cd03257">
    <property type="entry name" value="ABC_NikE_OppD_transporters"/>
    <property type="match status" value="2"/>
</dbReference>
<proteinExistence type="inferred from homology"/>
<keyword evidence="2" id="KW-0813">Transport</keyword>
<name>A0ABW5FZH0_9PSEU</name>
<evidence type="ECO:0000256" key="5">
    <source>
        <dbReference type="SAM" id="MobiDB-lite"/>
    </source>
</evidence>
<evidence type="ECO:0000256" key="3">
    <source>
        <dbReference type="ARBA" id="ARBA00022741"/>
    </source>
</evidence>
<dbReference type="Gene3D" id="3.40.50.300">
    <property type="entry name" value="P-loop containing nucleotide triphosphate hydrolases"/>
    <property type="match status" value="2"/>
</dbReference>
<reference evidence="8" key="1">
    <citation type="journal article" date="2019" name="Int. J. Syst. Evol. Microbiol.">
        <title>The Global Catalogue of Microorganisms (GCM) 10K type strain sequencing project: providing services to taxonomists for standard genome sequencing and annotation.</title>
        <authorList>
            <consortium name="The Broad Institute Genomics Platform"/>
            <consortium name="The Broad Institute Genome Sequencing Center for Infectious Disease"/>
            <person name="Wu L."/>
            <person name="Ma J."/>
        </authorList>
    </citation>
    <scope>NUCLEOTIDE SEQUENCE [LARGE SCALE GENOMIC DNA]</scope>
    <source>
        <strain evidence="8">CGMCC 4.7645</strain>
    </source>
</reference>
<dbReference type="SUPFAM" id="SSF52540">
    <property type="entry name" value="P-loop containing nucleoside triphosphate hydrolases"/>
    <property type="match status" value="2"/>
</dbReference>
<dbReference type="NCBIfam" id="NF007739">
    <property type="entry name" value="PRK10419.1"/>
    <property type="match status" value="2"/>
</dbReference>
<dbReference type="InterPro" id="IPR003439">
    <property type="entry name" value="ABC_transporter-like_ATP-bd"/>
</dbReference>
<evidence type="ECO:0000256" key="4">
    <source>
        <dbReference type="ARBA" id="ARBA00022840"/>
    </source>
</evidence>
<protein>
    <submittedName>
        <fullName evidence="7">Dipeptide ABC transporter ATP-binding protein</fullName>
    </submittedName>
</protein>
<dbReference type="InterPro" id="IPR003593">
    <property type="entry name" value="AAA+_ATPase"/>
</dbReference>
<keyword evidence="4 7" id="KW-0067">ATP-binding</keyword>
<evidence type="ECO:0000256" key="1">
    <source>
        <dbReference type="ARBA" id="ARBA00005417"/>
    </source>
</evidence>
<dbReference type="SMART" id="SM00382">
    <property type="entry name" value="AAA"/>
    <property type="match status" value="2"/>
</dbReference>
<dbReference type="RefSeq" id="WP_378268096.1">
    <property type="nucleotide sequence ID" value="NZ_JBHUKR010000016.1"/>
</dbReference>
<dbReference type="NCBIfam" id="TIGR01727">
    <property type="entry name" value="oligo_HPY"/>
    <property type="match status" value="1"/>
</dbReference>
<dbReference type="PANTHER" id="PTHR43776:SF7">
    <property type="entry name" value="D,D-DIPEPTIDE TRANSPORT ATP-BINDING PROTEIN DDPF-RELATED"/>
    <property type="match status" value="1"/>
</dbReference>
<sequence>MTRVSNAATTPTNTTVHTAQPDDGRLSVQHLTITGGPQRHRRLLVQDVSFQVESGQTLGIVGESGSGKSLTARALVGLLPKGLHASGSVSYGGLEIIGRGERDLRSIRGARVSLLLQDPFTILNPLLTVGTALLESMRVDGYRTQSDARADIGRRLAEVGLAADVAERYPFQLSGGMRQRVALACALARDPSLLIADEPTTALDVTTQAEVLRLLAGIQRDRGMSLIFITHDLRVAFEVCDRIQVMYAGSVVEQAPARQLAAQPAHPYSLGLLLTEPPVDRYVEKLAAIPGAVPRADDVGDKCGFADRCEWKQSPCVSSRPPLAAINASHTSACVRIDHIRGELTGRLSARHTTATSPRPIMEGSAPVAVITDVHKSFRSSRFFGRNREAVALDGVNFAVGEGESVGLVGETGSGKTTIARLITGLTRPDSGTVEIEGADQTDGSRRRARHLHRLVQMVFQDPYASLNPALSVGSTLREALAVRGKVDDATEQVTALLAEVGLPASYADIRPVALSGGERQRIAIARAIAVQPKLLICDEPVAALDVSAQAHVLELLRTIRRHSNISMLFITHDLAVVRQMTERVVVLYRGQIVEVGLTAEVLDNPQHEYTRGLVAAIPGSEAWSIRSSGASVTS</sequence>
<comment type="similarity">
    <text evidence="1">Belongs to the ABC transporter superfamily.</text>
</comment>
<accession>A0ABW5FZH0</accession>
<evidence type="ECO:0000259" key="6">
    <source>
        <dbReference type="PROSITE" id="PS50893"/>
    </source>
</evidence>
<evidence type="ECO:0000313" key="7">
    <source>
        <dbReference type="EMBL" id="MFD2420065.1"/>
    </source>
</evidence>
<keyword evidence="3" id="KW-0547">Nucleotide-binding</keyword>
<dbReference type="PROSITE" id="PS00211">
    <property type="entry name" value="ABC_TRANSPORTER_1"/>
    <property type="match status" value="2"/>
</dbReference>
<dbReference type="Pfam" id="PF08352">
    <property type="entry name" value="oligo_HPY"/>
    <property type="match status" value="2"/>
</dbReference>
<dbReference type="InterPro" id="IPR027417">
    <property type="entry name" value="P-loop_NTPase"/>
</dbReference>
<dbReference type="EMBL" id="JBHUKR010000016">
    <property type="protein sequence ID" value="MFD2420065.1"/>
    <property type="molecule type" value="Genomic_DNA"/>
</dbReference>
<feature type="domain" description="ABC transporter" evidence="6">
    <location>
        <begin position="26"/>
        <end position="273"/>
    </location>
</feature>
<dbReference type="InterPro" id="IPR013563">
    <property type="entry name" value="Oligopep_ABC_C"/>
</dbReference>
<dbReference type="InterPro" id="IPR017871">
    <property type="entry name" value="ABC_transporter-like_CS"/>
</dbReference>
<feature type="region of interest" description="Disordered" evidence="5">
    <location>
        <begin position="1"/>
        <end position="21"/>
    </location>
</feature>
<organism evidence="7 8">
    <name type="scientific">Amycolatopsis pigmentata</name>
    <dbReference type="NCBI Taxonomy" id="450801"/>
    <lineage>
        <taxon>Bacteria</taxon>
        <taxon>Bacillati</taxon>
        <taxon>Actinomycetota</taxon>
        <taxon>Actinomycetes</taxon>
        <taxon>Pseudonocardiales</taxon>
        <taxon>Pseudonocardiaceae</taxon>
        <taxon>Amycolatopsis</taxon>
    </lineage>
</organism>
<feature type="compositionally biased region" description="Low complexity" evidence="5">
    <location>
        <begin position="7"/>
        <end position="19"/>
    </location>
</feature>
<dbReference type="Proteomes" id="UP001597417">
    <property type="component" value="Unassembled WGS sequence"/>
</dbReference>
<dbReference type="GO" id="GO:0005524">
    <property type="term" value="F:ATP binding"/>
    <property type="evidence" value="ECO:0007669"/>
    <property type="project" value="UniProtKB-KW"/>
</dbReference>
<dbReference type="Pfam" id="PF00005">
    <property type="entry name" value="ABC_tran"/>
    <property type="match status" value="2"/>
</dbReference>
<dbReference type="PANTHER" id="PTHR43776">
    <property type="entry name" value="TRANSPORT ATP-BINDING PROTEIN"/>
    <property type="match status" value="1"/>
</dbReference>
<dbReference type="NCBIfam" id="NF008453">
    <property type="entry name" value="PRK11308.1"/>
    <property type="match status" value="2"/>
</dbReference>
<gene>
    <name evidence="7" type="ORF">ACFSXZ_27420</name>
</gene>
<evidence type="ECO:0000256" key="2">
    <source>
        <dbReference type="ARBA" id="ARBA00022448"/>
    </source>
</evidence>
<evidence type="ECO:0000313" key="8">
    <source>
        <dbReference type="Proteomes" id="UP001597417"/>
    </source>
</evidence>
<dbReference type="PROSITE" id="PS50893">
    <property type="entry name" value="ABC_TRANSPORTER_2"/>
    <property type="match status" value="2"/>
</dbReference>
<comment type="caution">
    <text evidence="7">The sequence shown here is derived from an EMBL/GenBank/DDBJ whole genome shotgun (WGS) entry which is preliminary data.</text>
</comment>
<feature type="domain" description="ABC transporter" evidence="6">
    <location>
        <begin position="369"/>
        <end position="615"/>
    </location>
</feature>
<keyword evidence="8" id="KW-1185">Reference proteome</keyword>
<dbReference type="InterPro" id="IPR050319">
    <property type="entry name" value="ABC_transp_ATP-bind"/>
</dbReference>